<dbReference type="PROSITE" id="PS50929">
    <property type="entry name" value="ABC_TM1F"/>
    <property type="match status" value="1"/>
</dbReference>
<dbReference type="PANTHER" id="PTHR43394">
    <property type="entry name" value="ATP-DEPENDENT PERMEASE MDL1, MITOCHONDRIAL"/>
    <property type="match status" value="1"/>
</dbReference>
<dbReference type="InterPro" id="IPR017871">
    <property type="entry name" value="ABC_transporter-like_CS"/>
</dbReference>
<reference evidence="10 11" key="1">
    <citation type="submission" date="2022-04" db="EMBL/GenBank/DDBJ databases">
        <title>Human microbiome associated bacterial genomes.</title>
        <authorList>
            <person name="Sandstrom S."/>
            <person name="Salamzade R."/>
            <person name="Kalan L.R."/>
        </authorList>
    </citation>
    <scope>NUCLEOTIDE SEQUENCE [LARGE SCALE GENOMIC DNA]</scope>
    <source>
        <strain evidence="11">p3-SID1799</strain>
    </source>
</reference>
<evidence type="ECO:0000256" key="6">
    <source>
        <dbReference type="ARBA" id="ARBA00023136"/>
    </source>
</evidence>
<evidence type="ECO:0000256" key="5">
    <source>
        <dbReference type="ARBA" id="ARBA00022989"/>
    </source>
</evidence>
<keyword evidence="11" id="KW-1185">Reference proteome</keyword>
<feature type="transmembrane region" description="Helical" evidence="7">
    <location>
        <begin position="187"/>
        <end position="206"/>
    </location>
</feature>
<dbReference type="EMBL" id="JALXSQ010000001">
    <property type="protein sequence ID" value="MCT2041834.1"/>
    <property type="molecule type" value="Genomic_DNA"/>
</dbReference>
<comment type="caution">
    <text evidence="10">The sequence shown here is derived from an EMBL/GenBank/DDBJ whole genome shotgun (WGS) entry which is preliminary data.</text>
</comment>
<dbReference type="InterPro" id="IPR011527">
    <property type="entry name" value="ABC1_TM_dom"/>
</dbReference>
<keyword evidence="2 7" id="KW-0812">Transmembrane</keyword>
<dbReference type="Pfam" id="PF00005">
    <property type="entry name" value="ABC_tran"/>
    <property type="match status" value="1"/>
</dbReference>
<keyword evidence="6 7" id="KW-0472">Membrane</keyword>
<evidence type="ECO:0000259" key="9">
    <source>
        <dbReference type="PROSITE" id="PS50929"/>
    </source>
</evidence>
<evidence type="ECO:0000313" key="10">
    <source>
        <dbReference type="EMBL" id="MCT2041834.1"/>
    </source>
</evidence>
<dbReference type="CDD" id="cd18551">
    <property type="entry name" value="ABC_6TM_LmrA_like"/>
    <property type="match status" value="1"/>
</dbReference>
<dbReference type="SUPFAM" id="SSF52540">
    <property type="entry name" value="P-loop containing nucleoside triphosphate hydrolases"/>
    <property type="match status" value="1"/>
</dbReference>
<evidence type="ECO:0000256" key="4">
    <source>
        <dbReference type="ARBA" id="ARBA00022840"/>
    </source>
</evidence>
<dbReference type="PROSITE" id="PS00211">
    <property type="entry name" value="ABC_TRANSPORTER_1"/>
    <property type="match status" value="1"/>
</dbReference>
<evidence type="ECO:0000256" key="2">
    <source>
        <dbReference type="ARBA" id="ARBA00022692"/>
    </source>
</evidence>
<gene>
    <name evidence="10" type="ORF">M3D15_00530</name>
</gene>
<evidence type="ECO:0000256" key="3">
    <source>
        <dbReference type="ARBA" id="ARBA00022741"/>
    </source>
</evidence>
<dbReference type="PANTHER" id="PTHR43394:SF1">
    <property type="entry name" value="ATP-BINDING CASSETTE SUB-FAMILY B MEMBER 10, MITOCHONDRIAL"/>
    <property type="match status" value="1"/>
</dbReference>
<feature type="transmembrane region" description="Helical" evidence="7">
    <location>
        <begin position="303"/>
        <end position="327"/>
    </location>
</feature>
<dbReference type="Proteomes" id="UP001525379">
    <property type="component" value="Unassembled WGS sequence"/>
</dbReference>
<dbReference type="InterPro" id="IPR039421">
    <property type="entry name" value="Type_1_exporter"/>
</dbReference>
<feature type="transmembrane region" description="Helical" evidence="7">
    <location>
        <begin position="162"/>
        <end position="181"/>
    </location>
</feature>
<dbReference type="SMART" id="SM00382">
    <property type="entry name" value="AAA"/>
    <property type="match status" value="1"/>
</dbReference>
<evidence type="ECO:0000313" key="11">
    <source>
        <dbReference type="Proteomes" id="UP001525379"/>
    </source>
</evidence>
<accession>A0ABT2HU39</accession>
<dbReference type="InterPro" id="IPR003593">
    <property type="entry name" value="AAA+_ATPase"/>
</dbReference>
<feature type="domain" description="ABC transporter" evidence="8">
    <location>
        <begin position="421"/>
        <end position="659"/>
    </location>
</feature>
<keyword evidence="5 7" id="KW-1133">Transmembrane helix</keyword>
<dbReference type="Pfam" id="PF00664">
    <property type="entry name" value="ABC_membrane"/>
    <property type="match status" value="1"/>
</dbReference>
<dbReference type="Gene3D" id="1.20.1560.10">
    <property type="entry name" value="ABC transporter type 1, transmembrane domain"/>
    <property type="match status" value="1"/>
</dbReference>
<dbReference type="PROSITE" id="PS50893">
    <property type="entry name" value="ABC_TRANSPORTER_2"/>
    <property type="match status" value="1"/>
</dbReference>
<organism evidence="10 11">
    <name type="scientific">Pseudoclavibacter albus</name>
    <dbReference type="NCBI Taxonomy" id="272241"/>
    <lineage>
        <taxon>Bacteria</taxon>
        <taxon>Bacillati</taxon>
        <taxon>Actinomycetota</taxon>
        <taxon>Actinomycetes</taxon>
        <taxon>Micrococcales</taxon>
        <taxon>Microbacteriaceae</taxon>
        <taxon>Pseudoclavibacter</taxon>
    </lineage>
</organism>
<dbReference type="RefSeq" id="WP_260103601.1">
    <property type="nucleotide sequence ID" value="NZ_JALXSQ010000001.1"/>
</dbReference>
<evidence type="ECO:0000256" key="1">
    <source>
        <dbReference type="ARBA" id="ARBA00004651"/>
    </source>
</evidence>
<feature type="transmembrane region" description="Helical" evidence="7">
    <location>
        <begin position="42"/>
        <end position="65"/>
    </location>
</feature>
<keyword evidence="4 10" id="KW-0067">ATP-binding</keyword>
<dbReference type="InterPro" id="IPR027417">
    <property type="entry name" value="P-loop_NTPase"/>
</dbReference>
<proteinExistence type="predicted"/>
<dbReference type="SUPFAM" id="SSF90123">
    <property type="entry name" value="ABC transporter transmembrane region"/>
    <property type="match status" value="1"/>
</dbReference>
<name>A0ABT2HU39_9MICO</name>
<sequence>MAKDTTTRTAQRSARTLGFRRRDAKAAPATPRATFRQLLAHLFANPGMMAAIIAISVVFAGFQLAQPLLVNLLITNVEHSEVPQWIIWTLLAVVLIGSLIQGLQHYLLQRTGESIVLRTRRRLIAKLLRLPISEFDARRTGDLVSRVGADTTLLRAVLTQGLIEAAGGSLTFLGAAIAMLILDPVLLLVTVAVIGGSMVLVGVLALRVRTASAAAQAQLGTLTSAVERAVNSVRTIRAAGAVEREEAVISREARTAYERGLDVASASAFIVPVSGFAVQAALIGVLGVGGVRVAAGLLSIADLITFMMFLFMMIMPLGLFFGAVTAVSTALGALGRIEEILALPTEDELDAANATAPQITLRGPANTDAAPFSATIAFDGVSFRYPTSVVNAQRAREAAIERLDSLQRTMGSGRPGAAAPSLDETLFRADAGLEVEAPLVLDQVTFSVPRGTRTALVGPSGAGKSTTLALIERFYDPTAGAITLGGVDLTRIDRSELRTHIGYVEQDAPVLAGTLRDNLLLGKHEASDDECEAVLREVNLAAVLDRSREGLDAQVGEGGVMLSGGERQRLAIARTLLAAPPILLLDESTSALDGENEALMRDAIDRVAEGRTVIVIAHRLSTVVDADQIVVMERGRVIGRGLHSELVNTTPLYRRLAEHQLLVPGR</sequence>
<dbReference type="InterPro" id="IPR036640">
    <property type="entry name" value="ABC1_TM_sf"/>
</dbReference>
<protein>
    <submittedName>
        <fullName evidence="10">ABC transporter ATP-binding protein/permease</fullName>
    </submittedName>
</protein>
<feature type="transmembrane region" description="Helical" evidence="7">
    <location>
        <begin position="85"/>
        <end position="108"/>
    </location>
</feature>
<dbReference type="InterPro" id="IPR003439">
    <property type="entry name" value="ABC_transporter-like_ATP-bd"/>
</dbReference>
<evidence type="ECO:0000259" key="8">
    <source>
        <dbReference type="PROSITE" id="PS50893"/>
    </source>
</evidence>
<feature type="domain" description="ABC transmembrane type-1" evidence="9">
    <location>
        <begin position="50"/>
        <end position="329"/>
    </location>
</feature>
<dbReference type="GO" id="GO:0005524">
    <property type="term" value="F:ATP binding"/>
    <property type="evidence" value="ECO:0007669"/>
    <property type="project" value="UniProtKB-KW"/>
</dbReference>
<dbReference type="Gene3D" id="3.40.50.300">
    <property type="entry name" value="P-loop containing nucleotide triphosphate hydrolases"/>
    <property type="match status" value="1"/>
</dbReference>
<evidence type="ECO:0000256" key="7">
    <source>
        <dbReference type="SAM" id="Phobius"/>
    </source>
</evidence>
<feature type="transmembrane region" description="Helical" evidence="7">
    <location>
        <begin position="269"/>
        <end position="291"/>
    </location>
</feature>
<keyword evidence="3" id="KW-0547">Nucleotide-binding</keyword>
<comment type="subcellular location">
    <subcellularLocation>
        <location evidence="1">Cell membrane</location>
        <topology evidence="1">Multi-pass membrane protein</topology>
    </subcellularLocation>
</comment>